<feature type="binding site" evidence="10">
    <location>
        <position position="204"/>
    </location>
    <ligand>
        <name>UDP-N-acetyl-alpha-D-glucosamine</name>
        <dbReference type="ChEBI" id="CHEBI:57705"/>
    </ligand>
</feature>
<keyword evidence="5 10" id="KW-0133">Cell shape</keyword>
<evidence type="ECO:0000256" key="3">
    <source>
        <dbReference type="ARBA" id="ARBA00022676"/>
    </source>
</evidence>
<protein>
    <recommendedName>
        <fullName evidence="10">UDP-N-acetylglucosamine--N-acetylmuramyl-(pentapeptide) pyrophosphoryl-undecaprenol N-acetylglucosamine transferase</fullName>
        <ecNumber evidence="10">2.4.1.227</ecNumber>
    </recommendedName>
    <alternativeName>
        <fullName evidence="10">Undecaprenyl-PP-MurNAc-pentapeptide-UDPGlcNAc GlcNAc transferase</fullName>
    </alternativeName>
</protein>
<comment type="pathway">
    <text evidence="10">Cell wall biogenesis; peptidoglycan biosynthesis.</text>
</comment>
<keyword evidence="8 10" id="KW-0131">Cell cycle</keyword>
<reference evidence="13 14" key="1">
    <citation type="journal article" date="2009" name="Stand. Genomic Sci.">
        <title>Complete genome sequence of Beutenbergia cavernae type strain (HKI 0122).</title>
        <authorList>
            <person name="Land M."/>
            <person name="Pukall R."/>
            <person name="Abt B."/>
            <person name="Goker M."/>
            <person name="Rohde M."/>
            <person name="Glavina Del Rio T."/>
            <person name="Tice H."/>
            <person name="Copeland A."/>
            <person name="Cheng J.F."/>
            <person name="Lucas S."/>
            <person name="Chen F."/>
            <person name="Nolan M."/>
            <person name="Bruce D."/>
            <person name="Goodwin L."/>
            <person name="Pitluck S."/>
            <person name="Ivanova N."/>
            <person name="Mavromatis K."/>
            <person name="Ovchinnikova G."/>
            <person name="Pati A."/>
            <person name="Chen A."/>
            <person name="Palaniappan K."/>
            <person name="Hauser L."/>
            <person name="Chang Y.J."/>
            <person name="Jefferies C.C."/>
            <person name="Saunders E."/>
            <person name="Brettin T."/>
            <person name="Detter J.C."/>
            <person name="Han C."/>
            <person name="Chain P."/>
            <person name="Bristow J."/>
            <person name="Eisen J.A."/>
            <person name="Markowitz V."/>
            <person name="Hugenholtz P."/>
            <person name="Kyrpides N.C."/>
            <person name="Klenk H.P."/>
            <person name="Lapidus A."/>
        </authorList>
    </citation>
    <scope>NUCLEOTIDE SEQUENCE [LARGE SCALE GENOMIC DNA]</scope>
    <source>
        <strain evidence="14">ATCC BAA-8 / DSM 12333 / NBRC 16432</strain>
    </source>
</reference>
<organism evidence="13 14">
    <name type="scientific">Beutenbergia cavernae (strain ATCC BAA-8 / DSM 12333 / CCUG 43141 / JCM 11478 / NBRC 16432 / NCIMB 13614 / HKI 0122)</name>
    <dbReference type="NCBI Taxonomy" id="471853"/>
    <lineage>
        <taxon>Bacteria</taxon>
        <taxon>Bacillati</taxon>
        <taxon>Actinomycetota</taxon>
        <taxon>Actinomycetes</taxon>
        <taxon>Micrococcales</taxon>
        <taxon>Beutenbergiaceae</taxon>
        <taxon>Beutenbergia</taxon>
    </lineage>
</organism>
<dbReference type="Proteomes" id="UP000007962">
    <property type="component" value="Chromosome"/>
</dbReference>
<dbReference type="NCBIfam" id="TIGR01133">
    <property type="entry name" value="murG"/>
    <property type="match status" value="1"/>
</dbReference>
<dbReference type="GO" id="GO:0005886">
    <property type="term" value="C:plasma membrane"/>
    <property type="evidence" value="ECO:0007669"/>
    <property type="project" value="UniProtKB-SubCell"/>
</dbReference>
<comment type="similarity">
    <text evidence="10">Belongs to the glycosyltransferase 28 family. MurG subfamily.</text>
</comment>
<feature type="binding site" evidence="10">
    <location>
        <position position="305"/>
    </location>
    <ligand>
        <name>UDP-N-acetyl-alpha-D-glucosamine</name>
        <dbReference type="ChEBI" id="CHEBI:57705"/>
    </ligand>
</feature>
<keyword evidence="3 10" id="KW-0328">Glycosyltransferase</keyword>
<feature type="binding site" evidence="10">
    <location>
        <position position="162"/>
    </location>
    <ligand>
        <name>UDP-N-acetyl-alpha-D-glucosamine</name>
        <dbReference type="ChEBI" id="CHEBI:57705"/>
    </ligand>
</feature>
<evidence type="ECO:0000259" key="12">
    <source>
        <dbReference type="Pfam" id="PF04101"/>
    </source>
</evidence>
<evidence type="ECO:0000313" key="13">
    <source>
        <dbReference type="EMBL" id="ACQ80660.1"/>
    </source>
</evidence>
<dbReference type="Pfam" id="PF04101">
    <property type="entry name" value="Glyco_tran_28_C"/>
    <property type="match status" value="1"/>
</dbReference>
<dbReference type="EMBL" id="CP001618">
    <property type="protein sequence ID" value="ACQ80660.1"/>
    <property type="molecule type" value="Genomic_DNA"/>
</dbReference>
<sequence length="378" mass="38216">MLAGGGTAGHVNPLLALADELRARDAETRVAVLGTSSGLEARLVPDRGYELVTIERVPFPRRPDADLVRFPGRYRRAVREAGAAIAAIEADVVVGFGGYVATPAYSAARRAHVPAVVHEQNARPGLANRLGARHAAAVAVTFPGTPLHARRGSTTVTGLPLRPEVASLVAARGQVDAALAARRAGAQELGLDPARTTVLVTGGSLGAQAVNATIAAAAPVLVAAGAQVLHLTGTGKADAVQAALDAHAPEVRSAYHVRPYLAEMERAYACADLVVARAGAGTVSEVAALGIGAVYVPLPVGNGEQRLNAAPIVDGGGGLLVADADFTPDWVADRVVPLLIDSSALTAMGAAARAAGVPDGAARLADVVTAVALAGRSR</sequence>
<dbReference type="HAMAP" id="MF_00033">
    <property type="entry name" value="MurG"/>
    <property type="match status" value="1"/>
</dbReference>
<keyword evidence="7 10" id="KW-0472">Membrane</keyword>
<evidence type="ECO:0000256" key="2">
    <source>
        <dbReference type="ARBA" id="ARBA00022618"/>
    </source>
</evidence>
<dbReference type="KEGG" id="bcv:Bcav_2410"/>
<evidence type="ECO:0000256" key="9">
    <source>
        <dbReference type="ARBA" id="ARBA00023316"/>
    </source>
</evidence>
<feature type="binding site" evidence="10">
    <location>
        <begin position="7"/>
        <end position="9"/>
    </location>
    <ligand>
        <name>UDP-N-acetyl-alpha-D-glucosamine</name>
        <dbReference type="ChEBI" id="CHEBI:57705"/>
    </ligand>
</feature>
<comment type="caution">
    <text evidence="10">Lacks conserved residue(s) required for the propagation of feature annotation.</text>
</comment>
<evidence type="ECO:0000256" key="1">
    <source>
        <dbReference type="ARBA" id="ARBA00022475"/>
    </source>
</evidence>
<evidence type="ECO:0000259" key="11">
    <source>
        <dbReference type="Pfam" id="PF03033"/>
    </source>
</evidence>
<evidence type="ECO:0000256" key="8">
    <source>
        <dbReference type="ARBA" id="ARBA00023306"/>
    </source>
</evidence>
<feature type="domain" description="Glycosyl transferase family 28 C-terminal" evidence="12">
    <location>
        <begin position="197"/>
        <end position="363"/>
    </location>
</feature>
<gene>
    <name evidence="10" type="primary">murG</name>
    <name evidence="13" type="ordered locus">Bcav_2410</name>
</gene>
<dbReference type="GO" id="GO:0008360">
    <property type="term" value="P:regulation of cell shape"/>
    <property type="evidence" value="ECO:0007669"/>
    <property type="project" value="UniProtKB-KW"/>
</dbReference>
<dbReference type="InterPro" id="IPR007235">
    <property type="entry name" value="Glyco_trans_28_C"/>
</dbReference>
<comment type="catalytic activity">
    <reaction evidence="10">
        <text>di-trans,octa-cis-undecaprenyl diphospho-N-acetyl-alpha-D-muramoyl-L-alanyl-D-glutamyl-meso-2,6-diaminopimeloyl-D-alanyl-D-alanine + UDP-N-acetyl-alpha-D-glucosamine = di-trans,octa-cis-undecaprenyl diphospho-[N-acetyl-alpha-D-glucosaminyl-(1-&gt;4)]-N-acetyl-alpha-D-muramoyl-L-alanyl-D-glutamyl-meso-2,6-diaminopimeloyl-D-alanyl-D-alanine + UDP + H(+)</text>
        <dbReference type="Rhea" id="RHEA:31227"/>
        <dbReference type="ChEBI" id="CHEBI:15378"/>
        <dbReference type="ChEBI" id="CHEBI:57705"/>
        <dbReference type="ChEBI" id="CHEBI:58223"/>
        <dbReference type="ChEBI" id="CHEBI:61387"/>
        <dbReference type="ChEBI" id="CHEBI:61388"/>
        <dbReference type="EC" id="2.4.1.227"/>
    </reaction>
</comment>
<evidence type="ECO:0000256" key="7">
    <source>
        <dbReference type="ARBA" id="ARBA00023136"/>
    </source>
</evidence>
<dbReference type="GO" id="GO:0051991">
    <property type="term" value="F:UDP-N-acetyl-D-glucosamine:N-acetylmuramoyl-L-alanyl-D-glutamyl-meso-2,6-diaminopimelyl-D-alanyl-D-alanine-diphosphoundecaprenol 4-beta-N-acetylglucosaminlytransferase activity"/>
    <property type="evidence" value="ECO:0007669"/>
    <property type="project" value="RHEA"/>
</dbReference>
<dbReference type="GO" id="GO:0071555">
    <property type="term" value="P:cell wall organization"/>
    <property type="evidence" value="ECO:0007669"/>
    <property type="project" value="UniProtKB-KW"/>
</dbReference>
<dbReference type="Gene3D" id="3.40.50.2000">
    <property type="entry name" value="Glycogen Phosphorylase B"/>
    <property type="match status" value="2"/>
</dbReference>
<dbReference type="CAZy" id="GT28">
    <property type="family name" value="Glycosyltransferase Family 28"/>
</dbReference>
<dbReference type="eggNOG" id="COG0707">
    <property type="taxonomic scope" value="Bacteria"/>
</dbReference>
<dbReference type="InterPro" id="IPR006009">
    <property type="entry name" value="GlcNAc_MurG"/>
</dbReference>
<keyword evidence="14" id="KW-1185">Reference proteome</keyword>
<feature type="domain" description="Glycosyltransferase family 28 N-terminal" evidence="11">
    <location>
        <begin position="1"/>
        <end position="139"/>
    </location>
</feature>
<dbReference type="PANTHER" id="PTHR21015:SF22">
    <property type="entry name" value="GLYCOSYLTRANSFERASE"/>
    <property type="match status" value="1"/>
</dbReference>
<dbReference type="UniPathway" id="UPA00219"/>
<dbReference type="SUPFAM" id="SSF53756">
    <property type="entry name" value="UDP-Glycosyltransferase/glycogen phosphorylase"/>
    <property type="match status" value="1"/>
</dbReference>
<keyword evidence="1 10" id="KW-1003">Cell membrane</keyword>
<proteinExistence type="inferred from homology"/>
<keyword evidence="2 10" id="KW-0132">Cell division</keyword>
<evidence type="ECO:0000256" key="10">
    <source>
        <dbReference type="HAMAP-Rule" id="MF_00033"/>
    </source>
</evidence>
<keyword evidence="4 10" id="KW-0808">Transferase</keyword>
<comment type="function">
    <text evidence="10">Cell wall formation. Catalyzes the transfer of a GlcNAc subunit on undecaprenyl-pyrophosphoryl-MurNAc-pentapeptide (lipid intermediate I) to form undecaprenyl-pyrophosphoryl-MurNAc-(pentapeptide)GlcNAc (lipid intermediate II).</text>
</comment>
<dbReference type="GO" id="GO:0009252">
    <property type="term" value="P:peptidoglycan biosynthetic process"/>
    <property type="evidence" value="ECO:0007669"/>
    <property type="project" value="UniProtKB-UniRule"/>
</dbReference>
<dbReference type="GO" id="GO:0051301">
    <property type="term" value="P:cell division"/>
    <property type="evidence" value="ECO:0007669"/>
    <property type="project" value="UniProtKB-KW"/>
</dbReference>
<dbReference type="GO" id="GO:0005975">
    <property type="term" value="P:carbohydrate metabolic process"/>
    <property type="evidence" value="ECO:0007669"/>
    <property type="project" value="InterPro"/>
</dbReference>
<evidence type="ECO:0000256" key="6">
    <source>
        <dbReference type="ARBA" id="ARBA00022984"/>
    </source>
</evidence>
<comment type="subcellular location">
    <subcellularLocation>
        <location evidence="10">Cell membrane</location>
        <topology evidence="10">Peripheral membrane protein</topology>
        <orientation evidence="10">Cytoplasmic side</orientation>
    </subcellularLocation>
</comment>
<evidence type="ECO:0000256" key="5">
    <source>
        <dbReference type="ARBA" id="ARBA00022960"/>
    </source>
</evidence>
<evidence type="ECO:0000256" key="4">
    <source>
        <dbReference type="ARBA" id="ARBA00022679"/>
    </source>
</evidence>
<keyword evidence="6 10" id="KW-0573">Peptidoglycan synthesis</keyword>
<dbReference type="GO" id="GO:0050511">
    <property type="term" value="F:undecaprenyldiphospho-muramoylpentapeptide beta-N-acetylglucosaminyltransferase activity"/>
    <property type="evidence" value="ECO:0007669"/>
    <property type="project" value="UniProtKB-UniRule"/>
</dbReference>
<dbReference type="PANTHER" id="PTHR21015">
    <property type="entry name" value="UDP-N-ACETYLGLUCOSAMINE--N-ACETYLMURAMYL-(PENTAPEPTIDE) PYROPHOSPHORYL-UNDECAPRENOL N-ACETYLGLUCOSAMINE TRANSFERASE 1"/>
    <property type="match status" value="1"/>
</dbReference>
<feature type="binding site" evidence="10">
    <location>
        <position position="121"/>
    </location>
    <ligand>
        <name>UDP-N-acetyl-alpha-D-glucosamine</name>
        <dbReference type="ChEBI" id="CHEBI:57705"/>
    </ligand>
</feature>
<dbReference type="EC" id="2.4.1.227" evidence="10"/>
<dbReference type="InterPro" id="IPR004276">
    <property type="entry name" value="GlycoTrans_28_N"/>
</dbReference>
<dbReference type="STRING" id="471853.Bcav_2410"/>
<name>C5BW59_BEUC1</name>
<keyword evidence="9 10" id="KW-0961">Cell wall biogenesis/degradation</keyword>
<dbReference type="HOGENOM" id="CLU_037404_1_0_11"/>
<accession>C5BW59</accession>
<dbReference type="CDD" id="cd03785">
    <property type="entry name" value="GT28_MurG"/>
    <property type="match status" value="1"/>
</dbReference>
<evidence type="ECO:0000313" key="14">
    <source>
        <dbReference type="Proteomes" id="UP000007962"/>
    </source>
</evidence>
<dbReference type="Pfam" id="PF03033">
    <property type="entry name" value="Glyco_transf_28"/>
    <property type="match status" value="1"/>
</dbReference>
<dbReference type="AlphaFoldDB" id="C5BW59"/>